<dbReference type="EMBL" id="VSSQ01061856">
    <property type="protein sequence ID" value="MPN15146.1"/>
    <property type="molecule type" value="Genomic_DNA"/>
</dbReference>
<gene>
    <name evidence="1" type="ORF">SDC9_162475</name>
</gene>
<comment type="caution">
    <text evidence="1">The sequence shown here is derived from an EMBL/GenBank/DDBJ whole genome shotgun (WGS) entry which is preliminary data.</text>
</comment>
<dbReference type="AlphaFoldDB" id="A0A645FN91"/>
<reference evidence="1" key="1">
    <citation type="submission" date="2019-08" db="EMBL/GenBank/DDBJ databases">
        <authorList>
            <person name="Kucharzyk K."/>
            <person name="Murdoch R.W."/>
            <person name="Higgins S."/>
            <person name="Loffler F."/>
        </authorList>
    </citation>
    <scope>NUCLEOTIDE SEQUENCE</scope>
</reference>
<organism evidence="1">
    <name type="scientific">bioreactor metagenome</name>
    <dbReference type="NCBI Taxonomy" id="1076179"/>
    <lineage>
        <taxon>unclassified sequences</taxon>
        <taxon>metagenomes</taxon>
        <taxon>ecological metagenomes</taxon>
    </lineage>
</organism>
<name>A0A645FN91_9ZZZZ</name>
<evidence type="ECO:0000313" key="1">
    <source>
        <dbReference type="EMBL" id="MPN15146.1"/>
    </source>
</evidence>
<protein>
    <submittedName>
        <fullName evidence="1">Uncharacterized protein</fullName>
    </submittedName>
</protein>
<accession>A0A645FN91</accession>
<proteinExistence type="predicted"/>
<sequence>MFDKRNFAMNGFRSPHHLSAKYLSDGLMSQANSQNRGYPCKSFNDLEADSGIIRRSRTRRYNNGGIVFDSNFFNSDLIIADDFNRIA</sequence>